<accession>A0AAV4M9Q0</accession>
<name>A0AAV4M9Q0_CAEEX</name>
<protein>
    <submittedName>
        <fullName evidence="1">Uncharacterized protein</fullName>
    </submittedName>
</protein>
<dbReference type="EMBL" id="BPLR01001976">
    <property type="protein sequence ID" value="GIX68565.1"/>
    <property type="molecule type" value="Genomic_DNA"/>
</dbReference>
<keyword evidence="2" id="KW-1185">Reference proteome</keyword>
<evidence type="ECO:0000313" key="2">
    <source>
        <dbReference type="Proteomes" id="UP001054945"/>
    </source>
</evidence>
<proteinExistence type="predicted"/>
<comment type="caution">
    <text evidence="1">The sequence shown here is derived from an EMBL/GenBank/DDBJ whole genome shotgun (WGS) entry which is preliminary data.</text>
</comment>
<reference evidence="1 2" key="1">
    <citation type="submission" date="2021-06" db="EMBL/GenBank/DDBJ databases">
        <title>Caerostris extrusa draft genome.</title>
        <authorList>
            <person name="Kono N."/>
            <person name="Arakawa K."/>
        </authorList>
    </citation>
    <scope>NUCLEOTIDE SEQUENCE [LARGE SCALE GENOMIC DNA]</scope>
</reference>
<dbReference type="AlphaFoldDB" id="A0AAV4M9Q0"/>
<evidence type="ECO:0000313" key="1">
    <source>
        <dbReference type="EMBL" id="GIX68565.1"/>
    </source>
</evidence>
<sequence length="120" mass="13358">MTSLFKASSSLLSPIAPLVTAMNSKTDAQNEPIINIKTIVGWFNVWPSAMALNIRKNAPMLDTTKDSVFLEKAASTISTQSTTRLKFSKYFCIEIELTLLLPINFSSDLRYLRTPSLKVV</sequence>
<organism evidence="1 2">
    <name type="scientific">Caerostris extrusa</name>
    <name type="common">Bark spider</name>
    <name type="synonym">Caerostris bankana</name>
    <dbReference type="NCBI Taxonomy" id="172846"/>
    <lineage>
        <taxon>Eukaryota</taxon>
        <taxon>Metazoa</taxon>
        <taxon>Ecdysozoa</taxon>
        <taxon>Arthropoda</taxon>
        <taxon>Chelicerata</taxon>
        <taxon>Arachnida</taxon>
        <taxon>Araneae</taxon>
        <taxon>Araneomorphae</taxon>
        <taxon>Entelegynae</taxon>
        <taxon>Araneoidea</taxon>
        <taxon>Araneidae</taxon>
        <taxon>Caerostris</taxon>
    </lineage>
</organism>
<dbReference type="Proteomes" id="UP001054945">
    <property type="component" value="Unassembled WGS sequence"/>
</dbReference>
<gene>
    <name evidence="1" type="ORF">CEXT_102731</name>
</gene>